<feature type="region of interest" description="Disordered" evidence="1">
    <location>
        <begin position="43"/>
        <end position="73"/>
    </location>
</feature>
<dbReference type="EMBL" id="JAWQEG010003531">
    <property type="protein sequence ID" value="KAK3865743.1"/>
    <property type="molecule type" value="Genomic_DNA"/>
</dbReference>
<dbReference type="Proteomes" id="UP001286313">
    <property type="component" value="Unassembled WGS sequence"/>
</dbReference>
<organism evidence="2 3">
    <name type="scientific">Petrolisthes cinctipes</name>
    <name type="common">Flat porcelain crab</name>
    <dbReference type="NCBI Taxonomy" id="88211"/>
    <lineage>
        <taxon>Eukaryota</taxon>
        <taxon>Metazoa</taxon>
        <taxon>Ecdysozoa</taxon>
        <taxon>Arthropoda</taxon>
        <taxon>Crustacea</taxon>
        <taxon>Multicrustacea</taxon>
        <taxon>Malacostraca</taxon>
        <taxon>Eumalacostraca</taxon>
        <taxon>Eucarida</taxon>
        <taxon>Decapoda</taxon>
        <taxon>Pleocyemata</taxon>
        <taxon>Anomura</taxon>
        <taxon>Galatheoidea</taxon>
        <taxon>Porcellanidae</taxon>
        <taxon>Petrolisthes</taxon>
    </lineage>
</organism>
<accession>A0AAE1F370</accession>
<evidence type="ECO:0000313" key="3">
    <source>
        <dbReference type="Proteomes" id="UP001286313"/>
    </source>
</evidence>
<dbReference type="AlphaFoldDB" id="A0AAE1F370"/>
<comment type="caution">
    <text evidence="2">The sequence shown here is derived from an EMBL/GenBank/DDBJ whole genome shotgun (WGS) entry which is preliminary data.</text>
</comment>
<gene>
    <name evidence="2" type="ORF">Pcinc_028678</name>
</gene>
<protein>
    <submittedName>
        <fullName evidence="2">Uncharacterized protein</fullName>
    </submittedName>
</protein>
<reference evidence="2" key="1">
    <citation type="submission" date="2023-10" db="EMBL/GenBank/DDBJ databases">
        <title>Genome assemblies of two species of porcelain crab, Petrolisthes cinctipes and Petrolisthes manimaculis (Anomura: Porcellanidae).</title>
        <authorList>
            <person name="Angst P."/>
        </authorList>
    </citation>
    <scope>NUCLEOTIDE SEQUENCE</scope>
    <source>
        <strain evidence="2">PB745_01</strain>
        <tissue evidence="2">Gill</tissue>
    </source>
</reference>
<sequence>MTGVNMWCGGDRCGGDRCGDDRITSVALRYKLRAVRISGHVNKGQDIGDMGGRGGTVWSSGADRSCTSTSVGH</sequence>
<proteinExistence type="predicted"/>
<keyword evidence="3" id="KW-1185">Reference proteome</keyword>
<evidence type="ECO:0000256" key="1">
    <source>
        <dbReference type="SAM" id="MobiDB-lite"/>
    </source>
</evidence>
<name>A0AAE1F370_PETCI</name>
<evidence type="ECO:0000313" key="2">
    <source>
        <dbReference type="EMBL" id="KAK3865743.1"/>
    </source>
</evidence>